<dbReference type="AlphaFoldDB" id="A0A841KY39"/>
<evidence type="ECO:0000313" key="8">
    <source>
        <dbReference type="EMBL" id="MBB6215069.1"/>
    </source>
</evidence>
<keyword evidence="9" id="KW-1185">Reference proteome</keyword>
<proteinExistence type="predicted"/>
<dbReference type="Pfam" id="PF13538">
    <property type="entry name" value="UvrD_C_2"/>
    <property type="match status" value="1"/>
</dbReference>
<evidence type="ECO:0000313" key="9">
    <source>
        <dbReference type="Proteomes" id="UP000579281"/>
    </source>
</evidence>
<dbReference type="Gene3D" id="3.40.50.300">
    <property type="entry name" value="P-loop containing nucleotide triphosphate hydrolases"/>
    <property type="match status" value="3"/>
</dbReference>
<dbReference type="GO" id="GO:0043138">
    <property type="term" value="F:3'-5' DNA helicase activity"/>
    <property type="evidence" value="ECO:0007669"/>
    <property type="project" value="TreeGrafter"/>
</dbReference>
<reference evidence="8 9" key="1">
    <citation type="submission" date="2020-08" db="EMBL/GenBank/DDBJ databases">
        <title>Genomic Encyclopedia of Type Strains, Phase IV (KMG-IV): sequencing the most valuable type-strain genomes for metagenomic binning, comparative biology and taxonomic classification.</title>
        <authorList>
            <person name="Goeker M."/>
        </authorList>
    </citation>
    <scope>NUCLEOTIDE SEQUENCE [LARGE SCALE GENOMIC DNA]</scope>
    <source>
        <strain evidence="8 9">DSM 103526</strain>
    </source>
</reference>
<comment type="caution">
    <text evidence="8">The sequence shown here is derived from an EMBL/GenBank/DDBJ whole genome shotgun (WGS) entry which is preliminary data.</text>
</comment>
<feature type="domain" description="Helicase ATP-binding" evidence="6">
    <location>
        <begin position="1"/>
        <end position="286"/>
    </location>
</feature>
<evidence type="ECO:0000256" key="4">
    <source>
        <dbReference type="ARBA" id="ARBA00022840"/>
    </source>
</evidence>
<dbReference type="GO" id="GO:0000725">
    <property type="term" value="P:recombinational repair"/>
    <property type="evidence" value="ECO:0007669"/>
    <property type="project" value="TreeGrafter"/>
</dbReference>
<dbReference type="InterPro" id="IPR000212">
    <property type="entry name" value="DNA_helicase_UvrD/REP"/>
</dbReference>
<dbReference type="InterPro" id="IPR014016">
    <property type="entry name" value="UvrD-like_ATP-bd"/>
</dbReference>
<dbReference type="RefSeq" id="WP_184309030.1">
    <property type="nucleotide sequence ID" value="NZ_JACHEN010000005.1"/>
</dbReference>
<feature type="binding site" evidence="5">
    <location>
        <begin position="28"/>
        <end position="35"/>
    </location>
    <ligand>
        <name>ATP</name>
        <dbReference type="ChEBI" id="CHEBI:30616"/>
    </ligand>
</feature>
<evidence type="ECO:0000256" key="2">
    <source>
        <dbReference type="ARBA" id="ARBA00022801"/>
    </source>
</evidence>
<dbReference type="PROSITE" id="PS51198">
    <property type="entry name" value="UVRD_HELICASE_ATP_BIND"/>
    <property type="match status" value="1"/>
</dbReference>
<dbReference type="InterPro" id="IPR027417">
    <property type="entry name" value="P-loop_NTPase"/>
</dbReference>
<dbReference type="PANTHER" id="PTHR11070">
    <property type="entry name" value="UVRD / RECB / PCRA DNA HELICASE FAMILY MEMBER"/>
    <property type="match status" value="1"/>
</dbReference>
<dbReference type="Pfam" id="PF00580">
    <property type="entry name" value="UvrD-helicase"/>
    <property type="match status" value="1"/>
</dbReference>
<evidence type="ECO:0000259" key="6">
    <source>
        <dbReference type="PROSITE" id="PS51193"/>
    </source>
</evidence>
<dbReference type="GO" id="GO:0005524">
    <property type="term" value="F:ATP binding"/>
    <property type="evidence" value="ECO:0007669"/>
    <property type="project" value="UniProtKB-UniRule"/>
</dbReference>
<sequence>MIPNKEQEIIINHFINNKNGKRILLVEAPPGTGKTYTAVSTALHYIRSNMKQDSKYNKKVLILTFSKNAKAQIEKQLDDLDISNEGLGKYIEITNFHSFFQKYVWAYNKYLGLNENLMIASPKQRRKLLTEKLSYISDYSGEDDDQYGWVESLLEGEFYPLTHKGNIKPAVKRLIPYKENIKNSIKELNKDGYIGFSDIGYYMKELLNKSSSLLKVIQNKYDMIILDEYQDASDLQDEIVKKLIGEKNKAIFFADSKQMIYGWRGASPNRIIDLLKEYGNEIEQKALVTSMRFKNQKDIEGLIKNARQETYDINGFKSSENVKHIKIKVKDKNLFSKQSKNSMYASLKFKIIDILPKYEKRKDKSIGILCRYNEQVDFIKKALREDFKISSQTISNNEEEHNIVCDLIEFLEKQRKDLSKDELSKEIAKYIFSVIYDDNIGAIKRTKLDEVKFANFKNARLSLLKEIASFIEEAQESKDFLDCLVRSINTVKNGQLNVNHENLYLVRKILSSKKSTPEKITDLFLQYQYLKAFKDLKGIYVLNVHQSKGREFDFVYLVDTETMSKESNLLYVALSRVKEKLVIFDWII</sequence>
<dbReference type="GO" id="GO:0016787">
    <property type="term" value="F:hydrolase activity"/>
    <property type="evidence" value="ECO:0007669"/>
    <property type="project" value="UniProtKB-UniRule"/>
</dbReference>
<protein>
    <submittedName>
        <fullName evidence="8">Superfamily I DNA/RNA helicase</fullName>
    </submittedName>
</protein>
<dbReference type="EMBL" id="JACHEN010000005">
    <property type="protein sequence ID" value="MBB6215069.1"/>
    <property type="molecule type" value="Genomic_DNA"/>
</dbReference>
<evidence type="ECO:0000256" key="3">
    <source>
        <dbReference type="ARBA" id="ARBA00022806"/>
    </source>
</evidence>
<keyword evidence="4 5" id="KW-0067">ATP-binding</keyword>
<dbReference type="InterPro" id="IPR014013">
    <property type="entry name" value="Helic_SF1/SF2_ATP-bd_DinG/Rad3"/>
</dbReference>
<organism evidence="8 9">
    <name type="scientific">Anaerosolibacter carboniphilus</name>
    <dbReference type="NCBI Taxonomy" id="1417629"/>
    <lineage>
        <taxon>Bacteria</taxon>
        <taxon>Bacillati</taxon>
        <taxon>Bacillota</taxon>
        <taxon>Clostridia</taxon>
        <taxon>Peptostreptococcales</taxon>
        <taxon>Thermotaleaceae</taxon>
        <taxon>Anaerosolibacter</taxon>
    </lineage>
</organism>
<feature type="domain" description="UvrD-like helicase ATP-binding" evidence="7">
    <location>
        <begin position="7"/>
        <end position="294"/>
    </location>
</feature>
<dbReference type="PROSITE" id="PS51193">
    <property type="entry name" value="HELICASE_ATP_BIND_2"/>
    <property type="match status" value="1"/>
</dbReference>
<name>A0A841KY39_9FIRM</name>
<dbReference type="SUPFAM" id="SSF52540">
    <property type="entry name" value="P-loop containing nucleoside triphosphate hydrolases"/>
    <property type="match status" value="1"/>
</dbReference>
<accession>A0A841KY39</accession>
<evidence type="ECO:0000259" key="7">
    <source>
        <dbReference type="PROSITE" id="PS51198"/>
    </source>
</evidence>
<keyword evidence="1 5" id="KW-0547">Nucleotide-binding</keyword>
<dbReference type="PANTHER" id="PTHR11070:SF67">
    <property type="entry name" value="DNA 3'-5' HELICASE"/>
    <property type="match status" value="1"/>
</dbReference>
<evidence type="ECO:0000256" key="1">
    <source>
        <dbReference type="ARBA" id="ARBA00022741"/>
    </source>
</evidence>
<evidence type="ECO:0000256" key="5">
    <source>
        <dbReference type="PROSITE-ProRule" id="PRU00560"/>
    </source>
</evidence>
<dbReference type="GO" id="GO:0005829">
    <property type="term" value="C:cytosol"/>
    <property type="evidence" value="ECO:0007669"/>
    <property type="project" value="TreeGrafter"/>
</dbReference>
<keyword evidence="3 5" id="KW-0347">Helicase</keyword>
<keyword evidence="2 5" id="KW-0378">Hydrolase</keyword>
<dbReference type="GO" id="GO:0003677">
    <property type="term" value="F:DNA binding"/>
    <property type="evidence" value="ECO:0007669"/>
    <property type="project" value="InterPro"/>
</dbReference>
<dbReference type="Proteomes" id="UP000579281">
    <property type="component" value="Unassembled WGS sequence"/>
</dbReference>
<dbReference type="InterPro" id="IPR027785">
    <property type="entry name" value="UvrD-like_helicase_C"/>
</dbReference>
<gene>
    <name evidence="8" type="ORF">HNQ80_001158</name>
</gene>